<comment type="caution">
    <text evidence="2">The sequence shown here is derived from an EMBL/GenBank/DDBJ whole genome shotgun (WGS) entry which is preliminary data.</text>
</comment>
<dbReference type="VEuPathDB" id="VectorBase:RSAN_047071"/>
<keyword evidence="3" id="KW-1185">Reference proteome</keyword>
<evidence type="ECO:0000313" key="3">
    <source>
        <dbReference type="Proteomes" id="UP000821837"/>
    </source>
</evidence>
<reference evidence="2" key="1">
    <citation type="journal article" date="2020" name="Cell">
        <title>Large-Scale Comparative Analyses of Tick Genomes Elucidate Their Genetic Diversity and Vector Capacities.</title>
        <authorList>
            <consortium name="Tick Genome and Microbiome Consortium (TIGMIC)"/>
            <person name="Jia N."/>
            <person name="Wang J."/>
            <person name="Shi W."/>
            <person name="Du L."/>
            <person name="Sun Y."/>
            <person name="Zhan W."/>
            <person name="Jiang J.F."/>
            <person name="Wang Q."/>
            <person name="Zhang B."/>
            <person name="Ji P."/>
            <person name="Bell-Sakyi L."/>
            <person name="Cui X.M."/>
            <person name="Yuan T.T."/>
            <person name="Jiang B.G."/>
            <person name="Yang W.F."/>
            <person name="Lam T.T."/>
            <person name="Chang Q.C."/>
            <person name="Ding S.J."/>
            <person name="Wang X.J."/>
            <person name="Zhu J.G."/>
            <person name="Ruan X.D."/>
            <person name="Zhao L."/>
            <person name="Wei J.T."/>
            <person name="Ye R.Z."/>
            <person name="Que T.C."/>
            <person name="Du C.H."/>
            <person name="Zhou Y.H."/>
            <person name="Cheng J.X."/>
            <person name="Dai P.F."/>
            <person name="Guo W.B."/>
            <person name="Han X.H."/>
            <person name="Huang E.J."/>
            <person name="Li L.F."/>
            <person name="Wei W."/>
            <person name="Gao Y.C."/>
            <person name="Liu J.Z."/>
            <person name="Shao H.Z."/>
            <person name="Wang X."/>
            <person name="Wang C.C."/>
            <person name="Yang T.C."/>
            <person name="Huo Q.B."/>
            <person name="Li W."/>
            <person name="Chen H.Y."/>
            <person name="Chen S.E."/>
            <person name="Zhou L.G."/>
            <person name="Ni X.B."/>
            <person name="Tian J.H."/>
            <person name="Sheng Y."/>
            <person name="Liu T."/>
            <person name="Pan Y.S."/>
            <person name="Xia L.Y."/>
            <person name="Li J."/>
            <person name="Zhao F."/>
            <person name="Cao W.C."/>
        </authorList>
    </citation>
    <scope>NUCLEOTIDE SEQUENCE</scope>
    <source>
        <strain evidence="2">Rsan-2018</strain>
    </source>
</reference>
<dbReference type="AlphaFoldDB" id="A0A9D4SWT1"/>
<evidence type="ECO:0000313" key="2">
    <source>
        <dbReference type="EMBL" id="KAH7952281.1"/>
    </source>
</evidence>
<keyword evidence="1" id="KW-0472">Membrane</keyword>
<name>A0A9D4SWT1_RHISA</name>
<keyword evidence="1" id="KW-0812">Transmembrane</keyword>
<organism evidence="2 3">
    <name type="scientific">Rhipicephalus sanguineus</name>
    <name type="common">Brown dog tick</name>
    <name type="synonym">Ixodes sanguineus</name>
    <dbReference type="NCBI Taxonomy" id="34632"/>
    <lineage>
        <taxon>Eukaryota</taxon>
        <taxon>Metazoa</taxon>
        <taxon>Ecdysozoa</taxon>
        <taxon>Arthropoda</taxon>
        <taxon>Chelicerata</taxon>
        <taxon>Arachnida</taxon>
        <taxon>Acari</taxon>
        <taxon>Parasitiformes</taxon>
        <taxon>Ixodida</taxon>
        <taxon>Ixodoidea</taxon>
        <taxon>Ixodidae</taxon>
        <taxon>Rhipicephalinae</taxon>
        <taxon>Rhipicephalus</taxon>
        <taxon>Rhipicephalus</taxon>
    </lineage>
</organism>
<dbReference type="Proteomes" id="UP000821837">
    <property type="component" value="Chromosome 5"/>
</dbReference>
<keyword evidence="1" id="KW-1133">Transmembrane helix</keyword>
<sequence>MKIKTTTSLTVKATQALTVIPPAIRQTTTTSSTATTTTTTKTTTPMKTMICTVGETLTIEDPITDGICDYAIFSDLAVVGEDLKPVRGSHAWDVFKKTMGGVSFSSYKASEQEGTMRKLAYVPEKLYELVTDYKVLALGMLGFNHDFSQQDDVFGKTFEATAEVALRYLRKVQVDGLRVFFSSTMAVMTYVSAKGSPSIGPSRRNCDRLFLADIDSTCRETLGSLQSQYWPDDMSESITYSDAQRGYMLVFESVNSLNDKVEFSVTRSVTLMVLKVLFLGLLVFFFVTVIMILVLPTIPMKPMICTVGETLTVEDPITDGICDYAIFSELAVVGGGLKPVRGRHAWDIFKKAIAHSDKTMGGVSFSSYKASEKEGTMRKLAKMPEKLYQLVSDYKVLALGMLGFNHDFSQQDDVFGKTFEETAEVALTHLRELQVDGLQVFFSSTMAVVTYVSAKGSPSIGPSSRKCDRFFLADIDSTCRETLGILQSQYWSDDMSDSITYSDARGGYMLVFESVNSLKYKATRFGNMTDGWAFFDIQRDIYWPCSAGSAYSRVKHGISAMRGQ</sequence>
<proteinExistence type="predicted"/>
<reference evidence="2" key="2">
    <citation type="submission" date="2021-09" db="EMBL/GenBank/DDBJ databases">
        <authorList>
            <person name="Jia N."/>
            <person name="Wang J."/>
            <person name="Shi W."/>
            <person name="Du L."/>
            <person name="Sun Y."/>
            <person name="Zhan W."/>
            <person name="Jiang J."/>
            <person name="Wang Q."/>
            <person name="Zhang B."/>
            <person name="Ji P."/>
            <person name="Sakyi L.B."/>
            <person name="Cui X."/>
            <person name="Yuan T."/>
            <person name="Jiang B."/>
            <person name="Yang W."/>
            <person name="Lam T.T.-Y."/>
            <person name="Chang Q."/>
            <person name="Ding S."/>
            <person name="Wang X."/>
            <person name="Zhu J."/>
            <person name="Ruan X."/>
            <person name="Zhao L."/>
            <person name="Wei J."/>
            <person name="Que T."/>
            <person name="Du C."/>
            <person name="Cheng J."/>
            <person name="Dai P."/>
            <person name="Han X."/>
            <person name="Huang E."/>
            <person name="Gao Y."/>
            <person name="Liu J."/>
            <person name="Shao H."/>
            <person name="Ye R."/>
            <person name="Li L."/>
            <person name="Wei W."/>
            <person name="Wang X."/>
            <person name="Wang C."/>
            <person name="Huo Q."/>
            <person name="Li W."/>
            <person name="Guo W."/>
            <person name="Chen H."/>
            <person name="Chen S."/>
            <person name="Zhou L."/>
            <person name="Zhou L."/>
            <person name="Ni X."/>
            <person name="Tian J."/>
            <person name="Zhou Y."/>
            <person name="Sheng Y."/>
            <person name="Liu T."/>
            <person name="Pan Y."/>
            <person name="Xia L."/>
            <person name="Li J."/>
            <person name="Zhao F."/>
            <person name="Cao W."/>
        </authorList>
    </citation>
    <scope>NUCLEOTIDE SEQUENCE</scope>
    <source>
        <strain evidence="2">Rsan-2018</strain>
        <tissue evidence="2">Larvae</tissue>
    </source>
</reference>
<protein>
    <submittedName>
        <fullName evidence="2">Uncharacterized protein</fullName>
    </submittedName>
</protein>
<gene>
    <name evidence="2" type="ORF">HPB52_021131</name>
</gene>
<evidence type="ECO:0000256" key="1">
    <source>
        <dbReference type="SAM" id="Phobius"/>
    </source>
</evidence>
<feature type="transmembrane region" description="Helical" evidence="1">
    <location>
        <begin position="276"/>
        <end position="295"/>
    </location>
</feature>
<dbReference type="EMBL" id="JABSTV010001251">
    <property type="protein sequence ID" value="KAH7952281.1"/>
    <property type="molecule type" value="Genomic_DNA"/>
</dbReference>
<accession>A0A9D4SWT1</accession>